<dbReference type="OrthoDB" id="5918442at2"/>
<dbReference type="InterPro" id="IPR008979">
    <property type="entry name" value="Galactose-bd-like_sf"/>
</dbReference>
<dbReference type="RefSeq" id="WP_075709795.1">
    <property type="nucleotide sequence ID" value="NZ_MJMJ01000034.1"/>
</dbReference>
<dbReference type="EMBL" id="MJMJ01000034">
    <property type="protein sequence ID" value="OLQ86981.1"/>
    <property type="molecule type" value="Genomic_DNA"/>
</dbReference>
<dbReference type="InterPro" id="IPR054593">
    <property type="entry name" value="Beta-mannosidase-like_N2"/>
</dbReference>
<sequence length="267" mass="30550">MELSLAGLWQLSPLTDLTIPQDDITFPAPLSQILPSSLAQSQIVEQEWHLMHDIEVDESMLAFPAVDLVIGGVDYHAEVRVNGVAVFDCDGTQSLYKKDIRPYLQLGRNRFEILFLHQDDDWLVDDIELERVCNLGNKDVIKHDERLGIWVAPYLQFIRHVRLDYVATEQIWHHGGGCEFKVDLYYTTYAAGLVSASVKFNGMTYHLPIDVRNNQTSALFQVDAPIYFDLNQPNADHLYQLEVVLDGQTQHYKVGLSEDYCVQHYPV</sequence>
<reference evidence="3 4" key="1">
    <citation type="submission" date="2016-09" db="EMBL/GenBank/DDBJ databases">
        <title>Genomic Taxonomy of the Vibrionaceae.</title>
        <authorList>
            <person name="Gonzalez-Castillo A."/>
            <person name="Gomez-Gil B."/>
            <person name="Enciso-Ibarra K."/>
        </authorList>
    </citation>
    <scope>NUCLEOTIDE SEQUENCE [LARGE SCALE GENOMIC DNA]</scope>
    <source>
        <strain evidence="3 4">CAIM 703</strain>
    </source>
</reference>
<dbReference type="Pfam" id="PF22666">
    <property type="entry name" value="Glyco_hydro_2_N2"/>
    <property type="match status" value="1"/>
</dbReference>
<evidence type="ECO:0000259" key="2">
    <source>
        <dbReference type="Pfam" id="PF22666"/>
    </source>
</evidence>
<comment type="caution">
    <text evidence="3">The sequence shown here is derived from an EMBL/GenBank/DDBJ whole genome shotgun (WGS) entry which is preliminary data.</text>
</comment>
<organism evidence="3 4">
    <name type="scientific">Vibrio panuliri</name>
    <dbReference type="NCBI Taxonomy" id="1381081"/>
    <lineage>
        <taxon>Bacteria</taxon>
        <taxon>Pseudomonadati</taxon>
        <taxon>Pseudomonadota</taxon>
        <taxon>Gammaproteobacteria</taxon>
        <taxon>Vibrionales</taxon>
        <taxon>Vibrionaceae</taxon>
        <taxon>Vibrio</taxon>
    </lineage>
</organism>
<name>A0A1Q9HC56_9VIBR</name>
<proteinExistence type="predicted"/>
<accession>A0A1Q9HC56</accession>
<dbReference type="AlphaFoldDB" id="A0A1Q9HC56"/>
<gene>
    <name evidence="3" type="ORF">BIY22_10415</name>
</gene>
<dbReference type="Proteomes" id="UP000186313">
    <property type="component" value="Unassembled WGS sequence"/>
</dbReference>
<dbReference type="SUPFAM" id="SSF49785">
    <property type="entry name" value="Galactose-binding domain-like"/>
    <property type="match status" value="1"/>
</dbReference>
<keyword evidence="1" id="KW-0378">Hydrolase</keyword>
<evidence type="ECO:0000313" key="3">
    <source>
        <dbReference type="EMBL" id="OLQ86981.1"/>
    </source>
</evidence>
<dbReference type="Gene3D" id="2.60.120.260">
    <property type="entry name" value="Galactose-binding domain-like"/>
    <property type="match status" value="1"/>
</dbReference>
<evidence type="ECO:0000256" key="1">
    <source>
        <dbReference type="ARBA" id="ARBA00022801"/>
    </source>
</evidence>
<dbReference type="STRING" id="1381081.BIY22_10415"/>
<protein>
    <submittedName>
        <fullName evidence="3">Beta-galactosidase</fullName>
    </submittedName>
</protein>
<dbReference type="GO" id="GO:0004553">
    <property type="term" value="F:hydrolase activity, hydrolyzing O-glycosyl compounds"/>
    <property type="evidence" value="ECO:0007669"/>
    <property type="project" value="UniProtKB-ARBA"/>
</dbReference>
<evidence type="ECO:0000313" key="4">
    <source>
        <dbReference type="Proteomes" id="UP000186313"/>
    </source>
</evidence>
<feature type="domain" description="Beta-mannosidase-like galactose-binding" evidence="2">
    <location>
        <begin position="40"/>
        <end position="116"/>
    </location>
</feature>